<evidence type="ECO:0000313" key="1">
    <source>
        <dbReference type="EMBL" id="OMJ65792.1"/>
    </source>
</evidence>
<comment type="caution">
    <text evidence="1">The sequence shown here is derived from an EMBL/GenBank/DDBJ whole genome shotgun (WGS) entry which is preliminary data.</text>
</comment>
<keyword evidence="2" id="KW-1185">Reference proteome</keyword>
<evidence type="ECO:0000313" key="2">
    <source>
        <dbReference type="Proteomes" id="UP000187209"/>
    </source>
</evidence>
<reference evidence="1 2" key="1">
    <citation type="submission" date="2016-11" db="EMBL/GenBank/DDBJ databases">
        <title>The macronuclear genome of Stentor coeruleus: a giant cell with tiny introns.</title>
        <authorList>
            <person name="Slabodnick M."/>
            <person name="Ruby J.G."/>
            <person name="Reiff S.B."/>
            <person name="Swart E.C."/>
            <person name="Gosai S."/>
            <person name="Prabakaran S."/>
            <person name="Witkowska E."/>
            <person name="Larue G.E."/>
            <person name="Fisher S."/>
            <person name="Freeman R.M."/>
            <person name="Gunawardena J."/>
            <person name="Chu W."/>
            <person name="Stover N.A."/>
            <person name="Gregory B.D."/>
            <person name="Nowacki M."/>
            <person name="Derisi J."/>
            <person name="Roy S.W."/>
            <person name="Marshall W.F."/>
            <person name="Sood P."/>
        </authorList>
    </citation>
    <scope>NUCLEOTIDE SEQUENCE [LARGE SCALE GENOMIC DNA]</scope>
    <source>
        <strain evidence="1">WM001</strain>
    </source>
</reference>
<sequence>MNIEKDRLESEILEIEKEIKCFAGRKSCRYSGNFDLKDINEIFAKQSNLEIISELDESIGEDKIVEDLKKIYEENRKSLNIDESSDKVECTIF</sequence>
<gene>
    <name evidence="1" type="ORF">SteCoe_37612</name>
</gene>
<organism evidence="1 2">
    <name type="scientific">Stentor coeruleus</name>
    <dbReference type="NCBI Taxonomy" id="5963"/>
    <lineage>
        <taxon>Eukaryota</taxon>
        <taxon>Sar</taxon>
        <taxon>Alveolata</taxon>
        <taxon>Ciliophora</taxon>
        <taxon>Postciliodesmatophora</taxon>
        <taxon>Heterotrichea</taxon>
        <taxon>Heterotrichida</taxon>
        <taxon>Stentoridae</taxon>
        <taxon>Stentor</taxon>
    </lineage>
</organism>
<dbReference type="EMBL" id="MPUH01001939">
    <property type="protein sequence ID" value="OMJ65792.1"/>
    <property type="molecule type" value="Genomic_DNA"/>
</dbReference>
<protein>
    <submittedName>
        <fullName evidence="1">Uncharacterized protein</fullName>
    </submittedName>
</protein>
<dbReference type="Proteomes" id="UP000187209">
    <property type="component" value="Unassembled WGS sequence"/>
</dbReference>
<proteinExistence type="predicted"/>
<accession>A0A1R2AMP3</accession>
<name>A0A1R2AMP3_9CILI</name>
<dbReference type="AlphaFoldDB" id="A0A1R2AMP3"/>